<dbReference type="InterPro" id="IPR000297">
    <property type="entry name" value="PPIase_PpiC"/>
</dbReference>
<dbReference type="PANTHER" id="PTHR47245">
    <property type="entry name" value="PEPTIDYLPROLYL ISOMERASE"/>
    <property type="match status" value="1"/>
</dbReference>
<evidence type="ECO:0000256" key="5">
    <source>
        <dbReference type="SAM" id="SignalP"/>
    </source>
</evidence>
<dbReference type="InParanoid" id="A0A395JFL1"/>
<dbReference type="Gene3D" id="3.10.50.40">
    <property type="match status" value="1"/>
</dbReference>
<feature type="signal peptide" evidence="5">
    <location>
        <begin position="1"/>
        <end position="20"/>
    </location>
</feature>
<keyword evidence="7" id="KW-0413">Isomerase</keyword>
<dbReference type="SUPFAM" id="SSF109998">
    <property type="entry name" value="Triger factor/SurA peptide-binding domain-like"/>
    <property type="match status" value="1"/>
</dbReference>
<keyword evidence="5" id="KW-0732">Signal</keyword>
<protein>
    <recommendedName>
        <fullName evidence="3">peptidylprolyl isomerase</fullName>
        <ecNumber evidence="3">5.2.1.8</ecNumber>
    </recommendedName>
</protein>
<gene>
    <name evidence="7" type="ORF">DFR28_1064</name>
</gene>
<dbReference type="EC" id="5.2.1.8" evidence="3"/>
<keyword evidence="4" id="KW-0697">Rotamase</keyword>
<dbReference type="InterPro" id="IPR046357">
    <property type="entry name" value="PPIase_dom_sf"/>
</dbReference>
<proteinExistence type="inferred from homology"/>
<dbReference type="GO" id="GO:0003755">
    <property type="term" value="F:peptidyl-prolyl cis-trans isomerase activity"/>
    <property type="evidence" value="ECO:0007669"/>
    <property type="project" value="UniProtKB-KW"/>
</dbReference>
<dbReference type="RefSeq" id="WP_113955553.1">
    <property type="nucleotide sequence ID" value="NZ_QNRT01000006.1"/>
</dbReference>
<evidence type="ECO:0000259" key="6">
    <source>
        <dbReference type="Pfam" id="PF13145"/>
    </source>
</evidence>
<feature type="domain" description="PpiC" evidence="6">
    <location>
        <begin position="134"/>
        <end position="253"/>
    </location>
</feature>
<dbReference type="PANTHER" id="PTHR47245:SF2">
    <property type="entry name" value="PEPTIDYL-PROLYL CIS-TRANS ISOMERASE HP_0175-RELATED"/>
    <property type="match status" value="1"/>
</dbReference>
<dbReference type="Proteomes" id="UP000253083">
    <property type="component" value="Unassembled WGS sequence"/>
</dbReference>
<dbReference type="Gene3D" id="1.10.8.1040">
    <property type="match status" value="1"/>
</dbReference>
<dbReference type="AlphaFoldDB" id="A0A395JFL1"/>
<accession>A0A395JFL1</accession>
<evidence type="ECO:0000256" key="4">
    <source>
        <dbReference type="ARBA" id="ARBA00023110"/>
    </source>
</evidence>
<dbReference type="EMBL" id="QNRT01000006">
    <property type="protein sequence ID" value="RBP48519.1"/>
    <property type="molecule type" value="Genomic_DNA"/>
</dbReference>
<dbReference type="OrthoDB" id="6316289at2"/>
<reference evidence="7 8" key="1">
    <citation type="submission" date="2018-06" db="EMBL/GenBank/DDBJ databases">
        <title>Genomic Encyclopedia of Type Strains, Phase IV (KMG-IV): sequencing the most valuable type-strain genomes for metagenomic binning, comparative biology and taxonomic classification.</title>
        <authorList>
            <person name="Goeker M."/>
        </authorList>
    </citation>
    <scope>NUCLEOTIDE SEQUENCE [LARGE SCALE GENOMIC DNA]</scope>
    <source>
        <strain evidence="7 8">DSM 24032</strain>
    </source>
</reference>
<dbReference type="Gene3D" id="1.10.4030.10">
    <property type="entry name" value="Porin chaperone SurA, peptide-binding domain"/>
    <property type="match status" value="1"/>
</dbReference>
<evidence type="ECO:0000313" key="8">
    <source>
        <dbReference type="Proteomes" id="UP000253083"/>
    </source>
</evidence>
<feature type="chain" id="PRO_5017354357" description="peptidylprolyl isomerase" evidence="5">
    <location>
        <begin position="21"/>
        <end position="288"/>
    </location>
</feature>
<evidence type="ECO:0000313" key="7">
    <source>
        <dbReference type="EMBL" id="RBP48519.1"/>
    </source>
</evidence>
<evidence type="ECO:0000256" key="1">
    <source>
        <dbReference type="ARBA" id="ARBA00000971"/>
    </source>
</evidence>
<comment type="catalytic activity">
    <reaction evidence="1">
        <text>[protein]-peptidylproline (omega=180) = [protein]-peptidylproline (omega=0)</text>
        <dbReference type="Rhea" id="RHEA:16237"/>
        <dbReference type="Rhea" id="RHEA-COMP:10747"/>
        <dbReference type="Rhea" id="RHEA-COMP:10748"/>
        <dbReference type="ChEBI" id="CHEBI:83833"/>
        <dbReference type="ChEBI" id="CHEBI:83834"/>
        <dbReference type="EC" id="5.2.1.8"/>
    </reaction>
</comment>
<comment type="similarity">
    <text evidence="2">Belongs to the PpiC/parvulin rotamase family.</text>
</comment>
<dbReference type="Pfam" id="PF13145">
    <property type="entry name" value="Rotamase_2"/>
    <property type="match status" value="1"/>
</dbReference>
<dbReference type="PROSITE" id="PS51257">
    <property type="entry name" value="PROKAR_LIPOPROTEIN"/>
    <property type="match status" value="1"/>
</dbReference>
<organism evidence="7 8">
    <name type="scientific">Arenicella xantha</name>
    <dbReference type="NCBI Taxonomy" id="644221"/>
    <lineage>
        <taxon>Bacteria</taxon>
        <taxon>Pseudomonadati</taxon>
        <taxon>Pseudomonadota</taxon>
        <taxon>Gammaproteobacteria</taxon>
        <taxon>Arenicellales</taxon>
        <taxon>Arenicellaceae</taxon>
        <taxon>Arenicella</taxon>
    </lineage>
</organism>
<comment type="caution">
    <text evidence="7">The sequence shown here is derived from an EMBL/GenBank/DDBJ whole genome shotgun (WGS) entry which is preliminary data.</text>
</comment>
<dbReference type="InterPro" id="IPR027304">
    <property type="entry name" value="Trigger_fact/SurA_dom_sf"/>
</dbReference>
<keyword evidence="8" id="KW-1185">Reference proteome</keyword>
<dbReference type="InterPro" id="IPR050245">
    <property type="entry name" value="PrsA_foldase"/>
</dbReference>
<evidence type="ECO:0000256" key="3">
    <source>
        <dbReference type="ARBA" id="ARBA00013194"/>
    </source>
</evidence>
<sequence>MTMVRVVRITVATLGLLLSACDTPPSDQAVINSTKVQEGTLATVNGESITSAELDAMLERAFSNRNMAKIDQSVRSKALESLISAKAMQQSMLGSLEADKIQDIELRTAAFKQELYVKEYLLVHAQPKPVESRRIQDYYDQNPHEFGGGERRIFEMLSTDQRPDEALRNKLLLELSNIKELGDWLTYAESDPFNLNYQRADLNPGLLDVALDQAVNALEVNQVSEAVFIAGRPHLLRLLSVETLQPRPLSEVRASIRQKLGAEQLRQSIKLASDRAIQQADVKRFPAR</sequence>
<name>A0A395JFL1_9GAMM</name>
<evidence type="ECO:0000256" key="2">
    <source>
        <dbReference type="ARBA" id="ARBA00007656"/>
    </source>
</evidence>